<proteinExistence type="predicted"/>
<protein>
    <submittedName>
        <fullName evidence="2">Uncharacterized protein</fullName>
    </submittedName>
</protein>
<organism evidence="2 3">
    <name type="scientific">Alosa alosa</name>
    <name type="common">allis shad</name>
    <dbReference type="NCBI Taxonomy" id="278164"/>
    <lineage>
        <taxon>Eukaryota</taxon>
        <taxon>Metazoa</taxon>
        <taxon>Chordata</taxon>
        <taxon>Craniata</taxon>
        <taxon>Vertebrata</taxon>
        <taxon>Euteleostomi</taxon>
        <taxon>Actinopterygii</taxon>
        <taxon>Neopterygii</taxon>
        <taxon>Teleostei</taxon>
        <taxon>Clupei</taxon>
        <taxon>Clupeiformes</taxon>
        <taxon>Clupeoidei</taxon>
        <taxon>Clupeidae</taxon>
        <taxon>Alosa</taxon>
    </lineage>
</organism>
<name>A0AAV6GQM4_9TELE</name>
<dbReference type="AlphaFoldDB" id="A0AAV6GQM4"/>
<dbReference type="EMBL" id="JADWDJ010000009">
    <property type="protein sequence ID" value="KAG5275841.1"/>
    <property type="molecule type" value="Genomic_DNA"/>
</dbReference>
<accession>A0AAV6GQM4</accession>
<feature type="region of interest" description="Disordered" evidence="1">
    <location>
        <begin position="36"/>
        <end position="60"/>
    </location>
</feature>
<keyword evidence="3" id="KW-1185">Reference proteome</keyword>
<evidence type="ECO:0000313" key="2">
    <source>
        <dbReference type="EMBL" id="KAG5275841.1"/>
    </source>
</evidence>
<reference evidence="2" key="1">
    <citation type="submission" date="2020-10" db="EMBL/GenBank/DDBJ databases">
        <title>Chromosome-scale genome assembly of the Allis shad, Alosa alosa.</title>
        <authorList>
            <person name="Margot Z."/>
            <person name="Christophe K."/>
            <person name="Cabau C."/>
            <person name="Louis A."/>
            <person name="Berthelot C."/>
            <person name="Parey E."/>
            <person name="Roest Crollius H."/>
            <person name="Montfort J."/>
            <person name="Robinson-Rechavi M."/>
            <person name="Bucao C."/>
            <person name="Bouchez O."/>
            <person name="Gislard M."/>
            <person name="Lluch J."/>
            <person name="Milhes M."/>
            <person name="Lampietro C."/>
            <person name="Lopez Roques C."/>
            <person name="Donnadieu C."/>
            <person name="Braasch I."/>
            <person name="Desvignes T."/>
            <person name="Postlethwait J."/>
            <person name="Bobe J."/>
            <person name="Guiguen Y."/>
        </authorList>
    </citation>
    <scope>NUCLEOTIDE SEQUENCE</scope>
    <source>
        <strain evidence="2">M-15738</strain>
        <tissue evidence="2">Blood</tissue>
    </source>
</reference>
<gene>
    <name evidence="2" type="ORF">AALO_G00125150</name>
</gene>
<dbReference type="Proteomes" id="UP000823561">
    <property type="component" value="Chromosome 9"/>
</dbReference>
<comment type="caution">
    <text evidence="2">The sequence shown here is derived from an EMBL/GenBank/DDBJ whole genome shotgun (WGS) entry which is preliminary data.</text>
</comment>
<evidence type="ECO:0000256" key="1">
    <source>
        <dbReference type="SAM" id="MobiDB-lite"/>
    </source>
</evidence>
<sequence length="147" mass="15094">MHCRQGCTDAGCGMVMEELCASSCPCSPPQESVFGPFPPLPSLEDHSSPPRTPDSQLPGPGLYHLQLGSYLQDDLASGSGCGHGSVPVSSGMEVDFSVPPVLTLMSPTPGPPSPSASVMAEFGSLGGFPLPPPLCPAPVQHPRSLTQ</sequence>
<evidence type="ECO:0000313" key="3">
    <source>
        <dbReference type="Proteomes" id="UP000823561"/>
    </source>
</evidence>